<keyword evidence="1" id="KW-0812">Transmembrane</keyword>
<organism evidence="2 3">
    <name type="scientific">Trichinella nelsoni</name>
    <dbReference type="NCBI Taxonomy" id="6336"/>
    <lineage>
        <taxon>Eukaryota</taxon>
        <taxon>Metazoa</taxon>
        <taxon>Ecdysozoa</taxon>
        <taxon>Nematoda</taxon>
        <taxon>Enoplea</taxon>
        <taxon>Dorylaimia</taxon>
        <taxon>Trichinellida</taxon>
        <taxon>Trichinellidae</taxon>
        <taxon>Trichinella</taxon>
    </lineage>
</organism>
<gene>
    <name evidence="2" type="ORF">T07_3331</name>
</gene>
<dbReference type="Proteomes" id="UP000054630">
    <property type="component" value="Unassembled WGS sequence"/>
</dbReference>
<dbReference type="Pfam" id="PF21525">
    <property type="entry name" value="Nlp36"/>
    <property type="match status" value="1"/>
</dbReference>
<evidence type="ECO:0000256" key="1">
    <source>
        <dbReference type="SAM" id="Phobius"/>
    </source>
</evidence>
<accession>A0A0V0SC31</accession>
<name>A0A0V0SC31_9BILA</name>
<keyword evidence="3" id="KW-1185">Reference proteome</keyword>
<evidence type="ECO:0000313" key="2">
    <source>
        <dbReference type="EMBL" id="KRX24241.1"/>
    </source>
</evidence>
<protein>
    <submittedName>
        <fullName evidence="2">Uncharacterized protein</fullName>
    </submittedName>
</protein>
<proteinExistence type="predicted"/>
<feature type="transmembrane region" description="Helical" evidence="1">
    <location>
        <begin position="13"/>
        <end position="40"/>
    </location>
</feature>
<comment type="caution">
    <text evidence="2">The sequence shown here is derived from an EMBL/GenBank/DDBJ whole genome shotgun (WGS) entry which is preliminary data.</text>
</comment>
<sequence>MVNVKQDVNVADYFGFIVVLVTFFVIIFVISTTCILWFCVDKTQEATVFDKWRGRRKGSVASRKPKHSMLISPTNY</sequence>
<keyword evidence="1" id="KW-0472">Membrane</keyword>
<evidence type="ECO:0000313" key="3">
    <source>
        <dbReference type="Proteomes" id="UP000054630"/>
    </source>
</evidence>
<dbReference type="AlphaFoldDB" id="A0A0V0SC31"/>
<dbReference type="EMBL" id="JYDL01000019">
    <property type="protein sequence ID" value="KRX24241.1"/>
    <property type="molecule type" value="Genomic_DNA"/>
</dbReference>
<keyword evidence="1" id="KW-1133">Transmembrane helix</keyword>
<dbReference type="OrthoDB" id="5919680at2759"/>
<reference evidence="2 3" key="1">
    <citation type="submission" date="2015-01" db="EMBL/GenBank/DDBJ databases">
        <title>Evolution of Trichinella species and genotypes.</title>
        <authorList>
            <person name="Korhonen P.K."/>
            <person name="Edoardo P."/>
            <person name="Giuseppe L.R."/>
            <person name="Gasser R.B."/>
        </authorList>
    </citation>
    <scope>NUCLEOTIDE SEQUENCE [LARGE SCALE GENOMIC DNA]</scope>
    <source>
        <strain evidence="2">ISS37</strain>
    </source>
</reference>